<dbReference type="PROSITE" id="PS51257">
    <property type="entry name" value="PROKAR_LIPOPROTEIN"/>
    <property type="match status" value="1"/>
</dbReference>
<sequence>MQVIEKMGFRYQKFIVVFFASCMLSSCIDPVEPEFEFKEGLVFVESIASTVTKASFVTINRSTLEFGVYVVNFVEGASVNFENVGTGEVVNLVETRNSYLPPDDFFVRPGEEWKLNIQLPDGKRIESLPESVLDVVPIDNIEVRYDPELAFREILGGKFVPGHQVSIDFSDPADTENYYYWTYKSFENLDYCEQCVEAIWRNGECTPVEIARFRSRYFDYACDVDCWRIRFPESITIFDDRFSNGKSVTQFPVGDLLLFNKENIVIEVQQFSITPAAYQYYKVLQDIVDNSSGLNAPPPAALIGNLSNPDDDEDFVFGRFTAAATSTASAFINRTFIEESPLEFRDPIILEPQIASPYPPPATVIAPCSENRERTAVRPEKWESQ</sequence>
<protein>
    <submittedName>
        <fullName evidence="1">DUF4249 domain-containing protein</fullName>
    </submittedName>
</protein>
<dbReference type="InterPro" id="IPR025345">
    <property type="entry name" value="DUF4249"/>
</dbReference>
<comment type="caution">
    <text evidence="1">The sequence shown here is derived from an EMBL/GenBank/DDBJ whole genome shotgun (WGS) entry which is preliminary data.</text>
</comment>
<reference evidence="1 2" key="1">
    <citation type="submission" date="2019-05" db="EMBL/GenBank/DDBJ databases">
        <authorList>
            <person name="Zhang J.-Y."/>
            <person name="Feg X."/>
            <person name="Du Z.-J."/>
        </authorList>
    </citation>
    <scope>NUCLEOTIDE SEQUENCE [LARGE SCALE GENOMIC DNA]</scope>
    <source>
        <strain evidence="1 2">RZ26</strain>
    </source>
</reference>
<dbReference type="Proteomes" id="UP000310314">
    <property type="component" value="Unassembled WGS sequence"/>
</dbReference>
<dbReference type="Pfam" id="PF14054">
    <property type="entry name" value="DUF4249"/>
    <property type="match status" value="1"/>
</dbReference>
<evidence type="ECO:0000313" key="2">
    <source>
        <dbReference type="Proteomes" id="UP000310314"/>
    </source>
</evidence>
<keyword evidence="2" id="KW-1185">Reference proteome</keyword>
<name>A0A5S3PVR9_9FLAO</name>
<gene>
    <name evidence="1" type="ORF">FEE95_02415</name>
</gene>
<dbReference type="OrthoDB" id="922982at2"/>
<dbReference type="RefSeq" id="WP_138656235.1">
    <property type="nucleotide sequence ID" value="NZ_VATY01000001.1"/>
</dbReference>
<organism evidence="1 2">
    <name type="scientific">Maribacter algarum</name>
    <name type="common">ex Zhang et al. 2020</name>
    <dbReference type="NCBI Taxonomy" id="2578118"/>
    <lineage>
        <taxon>Bacteria</taxon>
        <taxon>Pseudomonadati</taxon>
        <taxon>Bacteroidota</taxon>
        <taxon>Flavobacteriia</taxon>
        <taxon>Flavobacteriales</taxon>
        <taxon>Flavobacteriaceae</taxon>
        <taxon>Maribacter</taxon>
    </lineage>
</organism>
<accession>A0A5S3PVR9</accession>
<dbReference type="AlphaFoldDB" id="A0A5S3PVR9"/>
<evidence type="ECO:0000313" key="1">
    <source>
        <dbReference type="EMBL" id="TMM58302.1"/>
    </source>
</evidence>
<proteinExistence type="predicted"/>
<dbReference type="EMBL" id="VATY01000001">
    <property type="protein sequence ID" value="TMM58302.1"/>
    <property type="molecule type" value="Genomic_DNA"/>
</dbReference>